<keyword evidence="3" id="KW-1185">Reference proteome</keyword>
<dbReference type="SMART" id="SM01022">
    <property type="entry name" value="ASCH"/>
    <property type="match status" value="1"/>
</dbReference>
<dbReference type="EMBL" id="JAINUF010000010">
    <property type="protein sequence ID" value="KAJ8348468.1"/>
    <property type="molecule type" value="Genomic_DNA"/>
</dbReference>
<dbReference type="InterPro" id="IPR007374">
    <property type="entry name" value="ASCH_domain"/>
</dbReference>
<dbReference type="AlphaFoldDB" id="A0A9Q1F084"/>
<comment type="caution">
    <text evidence="2">The sequence shown here is derived from an EMBL/GenBank/DDBJ whole genome shotgun (WGS) entry which is preliminary data.</text>
</comment>
<feature type="domain" description="ASCH" evidence="1">
    <location>
        <begin position="8"/>
        <end position="116"/>
    </location>
</feature>
<sequence>MSLQVGCLSFRQPYAGLVLNGLKTIETRWRPLLSEFEHCTLAVHIARKDWEGSEWREVLTRAMGMTCGQIDDLLESGERFGRGVVAGLVEVEETWVCPDSLPREEMLVLEKQALLTGLGQKHLTRLSSSRWLKEPLYARGHKDIWTVDIPLELLPPPPPTPHGASYA</sequence>
<dbReference type="PANTHER" id="PTHR31666">
    <property type="entry name" value="PROTEIN CXORF40A-RELATED"/>
    <property type="match status" value="1"/>
</dbReference>
<dbReference type="InterPro" id="IPR015947">
    <property type="entry name" value="PUA-like_sf"/>
</dbReference>
<organism evidence="2 3">
    <name type="scientific">Synaphobranchus kaupii</name>
    <name type="common">Kaup's arrowtooth eel</name>
    <dbReference type="NCBI Taxonomy" id="118154"/>
    <lineage>
        <taxon>Eukaryota</taxon>
        <taxon>Metazoa</taxon>
        <taxon>Chordata</taxon>
        <taxon>Craniata</taxon>
        <taxon>Vertebrata</taxon>
        <taxon>Euteleostomi</taxon>
        <taxon>Actinopterygii</taxon>
        <taxon>Neopterygii</taxon>
        <taxon>Teleostei</taxon>
        <taxon>Anguilliformes</taxon>
        <taxon>Synaphobranchidae</taxon>
        <taxon>Synaphobranchus</taxon>
    </lineage>
</organism>
<name>A0A9Q1F084_SYNKA</name>
<dbReference type="Proteomes" id="UP001152622">
    <property type="component" value="Chromosome 10"/>
</dbReference>
<protein>
    <recommendedName>
        <fullName evidence="1">ASCH domain-containing protein</fullName>
    </recommendedName>
</protein>
<accession>A0A9Q1F084</accession>
<proteinExistence type="predicted"/>
<dbReference type="InterPro" id="IPR033615">
    <property type="entry name" value="EOLA1/EOLA2"/>
</dbReference>
<reference evidence="2" key="1">
    <citation type="journal article" date="2023" name="Science">
        <title>Genome structures resolve the early diversification of teleost fishes.</title>
        <authorList>
            <person name="Parey E."/>
            <person name="Louis A."/>
            <person name="Montfort J."/>
            <person name="Bouchez O."/>
            <person name="Roques C."/>
            <person name="Iampietro C."/>
            <person name="Lluch J."/>
            <person name="Castinel A."/>
            <person name="Donnadieu C."/>
            <person name="Desvignes T."/>
            <person name="Floi Bucao C."/>
            <person name="Jouanno E."/>
            <person name="Wen M."/>
            <person name="Mejri S."/>
            <person name="Dirks R."/>
            <person name="Jansen H."/>
            <person name="Henkel C."/>
            <person name="Chen W.J."/>
            <person name="Zahm M."/>
            <person name="Cabau C."/>
            <person name="Klopp C."/>
            <person name="Thompson A.W."/>
            <person name="Robinson-Rechavi M."/>
            <person name="Braasch I."/>
            <person name="Lecointre G."/>
            <person name="Bobe J."/>
            <person name="Postlethwait J.H."/>
            <person name="Berthelot C."/>
            <person name="Roest Crollius H."/>
            <person name="Guiguen Y."/>
        </authorList>
    </citation>
    <scope>NUCLEOTIDE SEQUENCE</scope>
    <source>
        <strain evidence="2">WJC10195</strain>
    </source>
</reference>
<evidence type="ECO:0000259" key="1">
    <source>
        <dbReference type="SMART" id="SM01022"/>
    </source>
</evidence>
<dbReference type="PANTHER" id="PTHR31666:SF0">
    <property type="entry name" value="PROTEIN EOLA1-RELATED"/>
    <property type="match status" value="1"/>
</dbReference>
<evidence type="ECO:0000313" key="2">
    <source>
        <dbReference type="EMBL" id="KAJ8348468.1"/>
    </source>
</evidence>
<dbReference type="OrthoDB" id="2865258at2759"/>
<gene>
    <name evidence="2" type="ORF">SKAU_G00270570</name>
</gene>
<dbReference type="SUPFAM" id="SSF88697">
    <property type="entry name" value="PUA domain-like"/>
    <property type="match status" value="1"/>
</dbReference>
<evidence type="ECO:0000313" key="3">
    <source>
        <dbReference type="Proteomes" id="UP001152622"/>
    </source>
</evidence>